<evidence type="ECO:0000256" key="17">
    <source>
        <dbReference type="ARBA" id="ARBA00032711"/>
    </source>
</evidence>
<evidence type="ECO:0000256" key="2">
    <source>
        <dbReference type="ARBA" id="ARBA00004604"/>
    </source>
</evidence>
<evidence type="ECO:0000256" key="10">
    <source>
        <dbReference type="ARBA" id="ARBA00022892"/>
    </source>
</evidence>
<dbReference type="EMBL" id="JABSTV010001249">
    <property type="protein sequence ID" value="KAH7961263.1"/>
    <property type="molecule type" value="Genomic_DNA"/>
</dbReference>
<dbReference type="GO" id="GO:0005732">
    <property type="term" value="C:sno(s)RNA-containing ribonucleoprotein complex"/>
    <property type="evidence" value="ECO:0007669"/>
    <property type="project" value="InterPro"/>
</dbReference>
<comment type="subcellular location">
    <subcellularLocation>
        <location evidence="1">Endoplasmic reticulum membrane</location>
        <topology evidence="1">Single-pass type IV membrane protein</topology>
    </subcellularLocation>
    <subcellularLocation>
        <location evidence="2">Nucleus</location>
        <location evidence="2">Nucleolus</location>
    </subcellularLocation>
</comment>
<keyword evidence="20" id="KW-1185">Reference proteome</keyword>
<keyword evidence="7" id="KW-0698">rRNA processing</keyword>
<dbReference type="VEuPathDB" id="VectorBase:RSAN_041273"/>
<comment type="similarity">
    <text evidence="3">Belongs to the USE1 family.</text>
</comment>
<keyword evidence="13" id="KW-0472">Membrane</keyword>
<evidence type="ECO:0000313" key="19">
    <source>
        <dbReference type="EMBL" id="KAH7961263.1"/>
    </source>
</evidence>
<reference evidence="19" key="2">
    <citation type="submission" date="2021-09" db="EMBL/GenBank/DDBJ databases">
        <authorList>
            <person name="Jia N."/>
            <person name="Wang J."/>
            <person name="Shi W."/>
            <person name="Du L."/>
            <person name="Sun Y."/>
            <person name="Zhan W."/>
            <person name="Jiang J."/>
            <person name="Wang Q."/>
            <person name="Zhang B."/>
            <person name="Ji P."/>
            <person name="Sakyi L.B."/>
            <person name="Cui X."/>
            <person name="Yuan T."/>
            <person name="Jiang B."/>
            <person name="Yang W."/>
            <person name="Lam T.T.-Y."/>
            <person name="Chang Q."/>
            <person name="Ding S."/>
            <person name="Wang X."/>
            <person name="Zhu J."/>
            <person name="Ruan X."/>
            <person name="Zhao L."/>
            <person name="Wei J."/>
            <person name="Que T."/>
            <person name="Du C."/>
            <person name="Cheng J."/>
            <person name="Dai P."/>
            <person name="Han X."/>
            <person name="Huang E."/>
            <person name="Gao Y."/>
            <person name="Liu J."/>
            <person name="Shao H."/>
            <person name="Ye R."/>
            <person name="Li L."/>
            <person name="Wei W."/>
            <person name="Wang X."/>
            <person name="Wang C."/>
            <person name="Huo Q."/>
            <person name="Li W."/>
            <person name="Guo W."/>
            <person name="Chen H."/>
            <person name="Chen S."/>
            <person name="Zhou L."/>
            <person name="Zhou L."/>
            <person name="Ni X."/>
            <person name="Tian J."/>
            <person name="Zhou Y."/>
            <person name="Sheng Y."/>
            <person name="Liu T."/>
            <person name="Pan Y."/>
            <person name="Xia L."/>
            <person name="Li J."/>
            <person name="Zhao F."/>
            <person name="Cao W."/>
        </authorList>
    </citation>
    <scope>NUCLEOTIDE SEQUENCE</scope>
    <source>
        <strain evidence="19">Rsan-2018</strain>
        <tissue evidence="19">Larvae</tissue>
    </source>
</reference>
<reference evidence="19" key="1">
    <citation type="journal article" date="2020" name="Cell">
        <title>Large-Scale Comparative Analyses of Tick Genomes Elucidate Their Genetic Diversity and Vector Capacities.</title>
        <authorList>
            <consortium name="Tick Genome and Microbiome Consortium (TIGMIC)"/>
            <person name="Jia N."/>
            <person name="Wang J."/>
            <person name="Shi W."/>
            <person name="Du L."/>
            <person name="Sun Y."/>
            <person name="Zhan W."/>
            <person name="Jiang J.F."/>
            <person name="Wang Q."/>
            <person name="Zhang B."/>
            <person name="Ji P."/>
            <person name="Bell-Sakyi L."/>
            <person name="Cui X.M."/>
            <person name="Yuan T.T."/>
            <person name="Jiang B.G."/>
            <person name="Yang W.F."/>
            <person name="Lam T.T."/>
            <person name="Chang Q.C."/>
            <person name="Ding S.J."/>
            <person name="Wang X.J."/>
            <person name="Zhu J.G."/>
            <person name="Ruan X.D."/>
            <person name="Zhao L."/>
            <person name="Wei J.T."/>
            <person name="Ye R.Z."/>
            <person name="Que T.C."/>
            <person name="Du C.H."/>
            <person name="Zhou Y.H."/>
            <person name="Cheng J.X."/>
            <person name="Dai P.F."/>
            <person name="Guo W.B."/>
            <person name="Han X.H."/>
            <person name="Huang E.J."/>
            <person name="Li L.F."/>
            <person name="Wei W."/>
            <person name="Gao Y.C."/>
            <person name="Liu J.Z."/>
            <person name="Shao H.Z."/>
            <person name="Wang X."/>
            <person name="Wang C.C."/>
            <person name="Yang T.C."/>
            <person name="Huo Q.B."/>
            <person name="Li W."/>
            <person name="Chen H.Y."/>
            <person name="Chen S.E."/>
            <person name="Zhou L.G."/>
            <person name="Ni X.B."/>
            <person name="Tian J.H."/>
            <person name="Sheng Y."/>
            <person name="Liu T."/>
            <person name="Pan Y.S."/>
            <person name="Xia L.Y."/>
            <person name="Li J."/>
            <person name="Zhao F."/>
            <person name="Cao W.C."/>
        </authorList>
    </citation>
    <scope>NUCLEOTIDE SEQUENCE</scope>
    <source>
        <strain evidence="19">Rsan-2018</strain>
    </source>
</reference>
<feature type="compositionally biased region" description="Polar residues" evidence="18">
    <location>
        <begin position="220"/>
        <end position="230"/>
    </location>
</feature>
<dbReference type="GO" id="GO:0006364">
    <property type="term" value="P:rRNA processing"/>
    <property type="evidence" value="ECO:0007669"/>
    <property type="project" value="UniProtKB-KW"/>
</dbReference>
<evidence type="ECO:0000256" key="5">
    <source>
        <dbReference type="ARBA" id="ARBA00022448"/>
    </source>
</evidence>
<comment type="caution">
    <text evidence="19">The sequence shown here is derived from an EMBL/GenBank/DDBJ whole genome shotgun (WGS) entry which is preliminary data.</text>
</comment>
<keyword evidence="5" id="KW-0813">Transport</keyword>
<dbReference type="GO" id="GO:0005789">
    <property type="term" value="C:endoplasmic reticulum membrane"/>
    <property type="evidence" value="ECO:0007669"/>
    <property type="project" value="UniProtKB-SubCell"/>
</dbReference>
<dbReference type="InterPro" id="IPR012173">
    <property type="entry name" value="Mpp10"/>
</dbReference>
<evidence type="ECO:0000256" key="15">
    <source>
        <dbReference type="ARBA" id="ARBA00023274"/>
    </source>
</evidence>
<gene>
    <name evidence="19" type="ORF">HPB52_006393</name>
</gene>
<dbReference type="InterPro" id="IPR019150">
    <property type="entry name" value="Vesicle_transport_protein_Use1"/>
</dbReference>
<evidence type="ECO:0000256" key="6">
    <source>
        <dbReference type="ARBA" id="ARBA00022517"/>
    </source>
</evidence>
<dbReference type="Pfam" id="PF09753">
    <property type="entry name" value="Use1"/>
    <property type="match status" value="1"/>
</dbReference>
<evidence type="ECO:0000256" key="11">
    <source>
        <dbReference type="ARBA" id="ARBA00022927"/>
    </source>
</evidence>
<sequence>MRMHFPKRNPAHVEIRTAMRDLFTKLDALSNFHMMPKPVSAEVKVVSNLPSLSVEEVTPVGVSDASLLAPQEVKTKPKGELVSKGERTRTQKRERRLKKALQKRRAAKANNKAGKVTEEKRKVIKATNTELAKPVKGAKSAKGAKAVKGKSDKWAEKSLSSSKKFFERLQDQVTHTTVQKKALAHEQLALKPVPDDKAKEILLKRQTKAIRDVREELLESRSSVKTNANDSKGLRQRVPGQGGGEDFDAVLRYHNSMQEKIAEEMVSLAQNLKQNAVLAGHIVKKDTEAEYGILEQVLL</sequence>
<keyword evidence="11" id="KW-0653">Protein transport</keyword>
<evidence type="ECO:0000256" key="1">
    <source>
        <dbReference type="ARBA" id="ARBA00004163"/>
    </source>
</evidence>
<dbReference type="GO" id="GO:0034457">
    <property type="term" value="C:Mpp10 complex"/>
    <property type="evidence" value="ECO:0007669"/>
    <property type="project" value="InterPro"/>
</dbReference>
<keyword evidence="15" id="KW-0687">Ribonucleoprotein</keyword>
<evidence type="ECO:0000256" key="14">
    <source>
        <dbReference type="ARBA" id="ARBA00023242"/>
    </source>
</evidence>
<keyword evidence="14" id="KW-0539">Nucleus</keyword>
<keyword evidence="6" id="KW-0690">Ribosome biogenesis</keyword>
<evidence type="ECO:0000256" key="16">
    <source>
        <dbReference type="ARBA" id="ARBA00029455"/>
    </source>
</evidence>
<dbReference type="PANTHER" id="PTHR17039:SF0">
    <property type="entry name" value="U3 SMALL NUCLEOLAR RIBONUCLEOPROTEIN PROTEIN MPP10"/>
    <property type="match status" value="1"/>
</dbReference>
<evidence type="ECO:0000256" key="3">
    <source>
        <dbReference type="ARBA" id="ARBA00007891"/>
    </source>
</evidence>
<keyword evidence="8" id="KW-0812">Transmembrane</keyword>
<dbReference type="Proteomes" id="UP000821837">
    <property type="component" value="Chromosome 3"/>
</dbReference>
<keyword evidence="10" id="KW-0931">ER-Golgi transport</keyword>
<protein>
    <recommendedName>
        <fullName evidence="4">Vesicle transport protein USE1</fullName>
    </recommendedName>
    <alternativeName>
        <fullName evidence="17">USE1-like protein</fullName>
    </alternativeName>
</protein>
<dbReference type="GO" id="GO:0032040">
    <property type="term" value="C:small-subunit processome"/>
    <property type="evidence" value="ECO:0007669"/>
    <property type="project" value="TreeGrafter"/>
</dbReference>
<dbReference type="AlphaFoldDB" id="A0A9D4PYL9"/>
<evidence type="ECO:0000256" key="8">
    <source>
        <dbReference type="ARBA" id="ARBA00022692"/>
    </source>
</evidence>
<dbReference type="Pfam" id="PF04006">
    <property type="entry name" value="Mpp10"/>
    <property type="match status" value="1"/>
</dbReference>
<evidence type="ECO:0000256" key="4">
    <source>
        <dbReference type="ARBA" id="ARBA00015843"/>
    </source>
</evidence>
<dbReference type="GO" id="GO:0015031">
    <property type="term" value="P:protein transport"/>
    <property type="evidence" value="ECO:0007669"/>
    <property type="project" value="UniProtKB-KW"/>
</dbReference>
<organism evidence="19 20">
    <name type="scientific">Rhipicephalus sanguineus</name>
    <name type="common">Brown dog tick</name>
    <name type="synonym">Ixodes sanguineus</name>
    <dbReference type="NCBI Taxonomy" id="34632"/>
    <lineage>
        <taxon>Eukaryota</taxon>
        <taxon>Metazoa</taxon>
        <taxon>Ecdysozoa</taxon>
        <taxon>Arthropoda</taxon>
        <taxon>Chelicerata</taxon>
        <taxon>Arachnida</taxon>
        <taxon>Acari</taxon>
        <taxon>Parasitiformes</taxon>
        <taxon>Ixodida</taxon>
        <taxon>Ixodoidea</taxon>
        <taxon>Ixodidae</taxon>
        <taxon>Rhipicephalinae</taxon>
        <taxon>Rhipicephalus</taxon>
        <taxon>Rhipicephalus</taxon>
    </lineage>
</organism>
<feature type="region of interest" description="Disordered" evidence="18">
    <location>
        <begin position="220"/>
        <end position="246"/>
    </location>
</feature>
<evidence type="ECO:0000256" key="9">
    <source>
        <dbReference type="ARBA" id="ARBA00022824"/>
    </source>
</evidence>
<dbReference type="GO" id="GO:0016192">
    <property type="term" value="P:vesicle-mediated transport"/>
    <property type="evidence" value="ECO:0007669"/>
    <property type="project" value="UniProtKB-KW"/>
</dbReference>
<evidence type="ECO:0000256" key="12">
    <source>
        <dbReference type="ARBA" id="ARBA00022989"/>
    </source>
</evidence>
<keyword evidence="12" id="KW-1133">Transmembrane helix</keyword>
<name>A0A9D4PYL9_RHISA</name>
<accession>A0A9D4PYL9</accession>
<evidence type="ECO:0000256" key="13">
    <source>
        <dbReference type="ARBA" id="ARBA00023136"/>
    </source>
</evidence>
<proteinExistence type="inferred from homology"/>
<keyword evidence="9" id="KW-0256">Endoplasmic reticulum</keyword>
<evidence type="ECO:0000256" key="7">
    <source>
        <dbReference type="ARBA" id="ARBA00022552"/>
    </source>
</evidence>
<comment type="similarity">
    <text evidence="16">Belongs to the MPP10 family.</text>
</comment>
<evidence type="ECO:0000313" key="20">
    <source>
        <dbReference type="Proteomes" id="UP000821837"/>
    </source>
</evidence>
<dbReference type="PANTHER" id="PTHR17039">
    <property type="entry name" value="U3 SMALL NUCLEOLAR RIBONUCLEOPROTEIN PROTEIN MPP10"/>
    <property type="match status" value="1"/>
</dbReference>
<evidence type="ECO:0000256" key="18">
    <source>
        <dbReference type="SAM" id="MobiDB-lite"/>
    </source>
</evidence>